<name>A0A507B1I2_9PEZI</name>
<dbReference type="GeneID" id="41970964"/>
<dbReference type="Pfam" id="PF12796">
    <property type="entry name" value="Ank_2"/>
    <property type="match status" value="1"/>
</dbReference>
<dbReference type="AlphaFoldDB" id="A0A507B1I2"/>
<evidence type="ECO:0000313" key="5">
    <source>
        <dbReference type="Proteomes" id="UP000319257"/>
    </source>
</evidence>
<dbReference type="OrthoDB" id="194358at2759"/>
<dbReference type="PANTHER" id="PTHR24189:SF50">
    <property type="entry name" value="ANKYRIN REPEAT AND SOCS BOX PROTEIN 2"/>
    <property type="match status" value="1"/>
</dbReference>
<evidence type="ECO:0000313" key="4">
    <source>
        <dbReference type="EMBL" id="TPX16955.1"/>
    </source>
</evidence>
<dbReference type="InterPro" id="IPR050745">
    <property type="entry name" value="Multifunctional_regulatory"/>
</dbReference>
<sequence length="290" mass="32231">MQEPHSECFYGSWDDHRNGRISFEVHLRNNLRHILGGTRHNEDAHINDKEVMFWSERDLTSAAVMPGPGHDLLFGADKGLQTLGGSAHDFSGHKAYGHGALAGQPDNGCEIWVTMIRAGWAVPRQYMQGWAATSAAVDAGKQLFDVLLEHNVEITGSAAFAAVMHGRYELLDYALNICTPADELTRNMLLEQAATRELRYIKLLFEYGVDDINWIPGGAASMPRSREDTIPSRTLLHAAAEYGEPEVVDFLLRHGAEVRRDYFGRTPLDLARNAGRAEVMEIFTRQAGGN</sequence>
<dbReference type="InParanoid" id="A0A507B1I2"/>
<dbReference type="Proteomes" id="UP000319257">
    <property type="component" value="Unassembled WGS sequence"/>
</dbReference>
<keyword evidence="5" id="KW-1185">Reference proteome</keyword>
<dbReference type="InterPro" id="IPR036770">
    <property type="entry name" value="Ankyrin_rpt-contain_sf"/>
</dbReference>
<evidence type="ECO:0000256" key="1">
    <source>
        <dbReference type="ARBA" id="ARBA00022737"/>
    </source>
</evidence>
<dbReference type="PANTHER" id="PTHR24189">
    <property type="entry name" value="MYOTROPHIN"/>
    <property type="match status" value="1"/>
</dbReference>
<comment type="caution">
    <text evidence="4">The sequence shown here is derived from an EMBL/GenBank/DDBJ whole genome shotgun (WGS) entry which is preliminary data.</text>
</comment>
<organism evidence="4 5">
    <name type="scientific">Thyridium curvatum</name>
    <dbReference type="NCBI Taxonomy" id="1093900"/>
    <lineage>
        <taxon>Eukaryota</taxon>
        <taxon>Fungi</taxon>
        <taxon>Dikarya</taxon>
        <taxon>Ascomycota</taxon>
        <taxon>Pezizomycotina</taxon>
        <taxon>Sordariomycetes</taxon>
        <taxon>Sordariomycetidae</taxon>
        <taxon>Thyridiales</taxon>
        <taxon>Thyridiaceae</taxon>
        <taxon>Thyridium</taxon>
    </lineage>
</organism>
<feature type="repeat" description="ANK" evidence="3">
    <location>
        <begin position="231"/>
        <end position="258"/>
    </location>
</feature>
<reference evidence="4 5" key="1">
    <citation type="submission" date="2019-06" db="EMBL/GenBank/DDBJ databases">
        <title>Draft genome sequence of the filamentous fungus Phialemoniopsis curvata isolated from diesel fuel.</title>
        <authorList>
            <person name="Varaljay V.A."/>
            <person name="Lyon W.J."/>
            <person name="Crouch A.L."/>
            <person name="Drake C.E."/>
            <person name="Hollomon J.M."/>
            <person name="Nadeau L.J."/>
            <person name="Nunn H.S."/>
            <person name="Stevenson B.S."/>
            <person name="Bojanowski C.L."/>
            <person name="Crookes-Goodson W.J."/>
        </authorList>
    </citation>
    <scope>NUCLEOTIDE SEQUENCE [LARGE SCALE GENOMIC DNA]</scope>
    <source>
        <strain evidence="4 5">D216</strain>
    </source>
</reference>
<dbReference type="PROSITE" id="PS50297">
    <property type="entry name" value="ANK_REP_REGION"/>
    <property type="match status" value="1"/>
</dbReference>
<dbReference type="EMBL" id="SKBQ01000015">
    <property type="protein sequence ID" value="TPX16955.1"/>
    <property type="molecule type" value="Genomic_DNA"/>
</dbReference>
<accession>A0A507B1I2</accession>
<evidence type="ECO:0000256" key="2">
    <source>
        <dbReference type="ARBA" id="ARBA00023043"/>
    </source>
</evidence>
<dbReference type="InterPro" id="IPR002110">
    <property type="entry name" value="Ankyrin_rpt"/>
</dbReference>
<protein>
    <submittedName>
        <fullName evidence="4">Uncharacterized protein</fullName>
    </submittedName>
</protein>
<keyword evidence="1" id="KW-0677">Repeat</keyword>
<gene>
    <name evidence="4" type="ORF">E0L32_003517</name>
</gene>
<dbReference type="RefSeq" id="XP_030998666.1">
    <property type="nucleotide sequence ID" value="XM_031137826.1"/>
</dbReference>
<dbReference type="SUPFAM" id="SSF48403">
    <property type="entry name" value="Ankyrin repeat"/>
    <property type="match status" value="1"/>
</dbReference>
<keyword evidence="2 3" id="KW-0040">ANK repeat</keyword>
<proteinExistence type="predicted"/>
<dbReference type="Gene3D" id="1.25.40.20">
    <property type="entry name" value="Ankyrin repeat-containing domain"/>
    <property type="match status" value="1"/>
</dbReference>
<evidence type="ECO:0000256" key="3">
    <source>
        <dbReference type="PROSITE-ProRule" id="PRU00023"/>
    </source>
</evidence>
<dbReference type="PROSITE" id="PS50088">
    <property type="entry name" value="ANK_REPEAT"/>
    <property type="match status" value="1"/>
</dbReference>